<dbReference type="PANTHER" id="PTHR47336:SF2">
    <property type="entry name" value="TRANSCRIPTION FACTOR HMS1-RELATED"/>
    <property type="match status" value="1"/>
</dbReference>
<dbReference type="SUPFAM" id="SSF47459">
    <property type="entry name" value="HLH, helix-loop-helix DNA-binding domain"/>
    <property type="match status" value="1"/>
</dbReference>
<dbReference type="GO" id="GO:0046983">
    <property type="term" value="F:protein dimerization activity"/>
    <property type="evidence" value="ECO:0007669"/>
    <property type="project" value="InterPro"/>
</dbReference>
<dbReference type="CDD" id="cd11395">
    <property type="entry name" value="bHLHzip_SREBP_like"/>
    <property type="match status" value="1"/>
</dbReference>
<evidence type="ECO:0000313" key="4">
    <source>
        <dbReference type="Proteomes" id="UP000490939"/>
    </source>
</evidence>
<dbReference type="EMBL" id="WNWR01000475">
    <property type="protein sequence ID" value="KAE9977263.1"/>
    <property type="molecule type" value="Genomic_DNA"/>
</dbReference>
<evidence type="ECO:0000313" key="3">
    <source>
        <dbReference type="EMBL" id="KAE9977263.1"/>
    </source>
</evidence>
<dbReference type="InterPro" id="IPR036638">
    <property type="entry name" value="HLH_DNA-bd_sf"/>
</dbReference>
<dbReference type="AlphaFoldDB" id="A0A8H3UX35"/>
<gene>
    <name evidence="3" type="ORF">EG327_007786</name>
</gene>
<feature type="region of interest" description="Disordered" evidence="1">
    <location>
        <begin position="98"/>
        <end position="171"/>
    </location>
</feature>
<sequence length="242" mass="26989">MPFSDNPFTNTWLENTYSDPIFADIDFDNFDAAIRLSDPSVNQWGASYLPQPQPQPSLDTYPSPTSECEEFFTSPVIPTIESMPQTILYDNGLAAQNPLKRRSSSIDSDDTPFVDQQPKPKRGRPSTGTRPRLRLSRATASSASSTTSGKSTSASNKPNTASRTPHNQVERKYRESLNTEMERLRLAVPATARWEEGVYCQAGKLKPSKAMVLASAISYIASLEREMGHLRRENLRLIGEEE</sequence>
<feature type="compositionally biased region" description="Polar residues" evidence="1">
    <location>
        <begin position="57"/>
        <end position="66"/>
    </location>
</feature>
<comment type="caution">
    <text evidence="3">The sequence shown here is derived from an EMBL/GenBank/DDBJ whole genome shotgun (WGS) entry which is preliminary data.</text>
</comment>
<dbReference type="InterPro" id="IPR011598">
    <property type="entry name" value="bHLH_dom"/>
</dbReference>
<protein>
    <recommendedName>
        <fullName evidence="2">BHLH domain-containing protein</fullName>
    </recommendedName>
</protein>
<feature type="compositionally biased region" description="Polar residues" evidence="1">
    <location>
        <begin position="156"/>
        <end position="167"/>
    </location>
</feature>
<dbReference type="InterPro" id="IPR052099">
    <property type="entry name" value="Regulatory_TF_Diverse"/>
</dbReference>
<feature type="region of interest" description="Disordered" evidence="1">
    <location>
        <begin position="45"/>
        <end position="67"/>
    </location>
</feature>
<evidence type="ECO:0000259" key="2">
    <source>
        <dbReference type="PROSITE" id="PS50888"/>
    </source>
</evidence>
<proteinExistence type="predicted"/>
<name>A0A8H3UX35_VENIN</name>
<dbReference type="Proteomes" id="UP000490939">
    <property type="component" value="Unassembled WGS sequence"/>
</dbReference>
<reference evidence="3 4" key="1">
    <citation type="submission" date="2019-07" db="EMBL/GenBank/DDBJ databases">
        <title>Venturia inaequalis Genome Resource.</title>
        <authorList>
            <person name="Lichtner F.J."/>
        </authorList>
    </citation>
    <scope>NUCLEOTIDE SEQUENCE [LARGE SCALE GENOMIC DNA]</scope>
    <source>
        <strain evidence="3 4">DMI_063113</strain>
    </source>
</reference>
<dbReference type="SMART" id="SM00353">
    <property type="entry name" value="HLH"/>
    <property type="match status" value="1"/>
</dbReference>
<dbReference type="PROSITE" id="PS50888">
    <property type="entry name" value="BHLH"/>
    <property type="match status" value="1"/>
</dbReference>
<dbReference type="PANTHER" id="PTHR47336">
    <property type="entry name" value="TRANSCRIPTION FACTOR HMS1-RELATED"/>
    <property type="match status" value="1"/>
</dbReference>
<keyword evidence="4" id="KW-1185">Reference proteome</keyword>
<accession>A0A8H3UX35</accession>
<dbReference type="Pfam" id="PF00010">
    <property type="entry name" value="HLH"/>
    <property type="match status" value="1"/>
</dbReference>
<feature type="compositionally biased region" description="Low complexity" evidence="1">
    <location>
        <begin position="136"/>
        <end position="155"/>
    </location>
</feature>
<evidence type="ECO:0000256" key="1">
    <source>
        <dbReference type="SAM" id="MobiDB-lite"/>
    </source>
</evidence>
<dbReference type="Gene3D" id="4.10.280.10">
    <property type="entry name" value="Helix-loop-helix DNA-binding domain"/>
    <property type="match status" value="1"/>
</dbReference>
<feature type="domain" description="BHLH" evidence="2">
    <location>
        <begin position="161"/>
        <end position="223"/>
    </location>
</feature>
<organism evidence="3 4">
    <name type="scientific">Venturia inaequalis</name>
    <name type="common">Apple scab fungus</name>
    <dbReference type="NCBI Taxonomy" id="5025"/>
    <lineage>
        <taxon>Eukaryota</taxon>
        <taxon>Fungi</taxon>
        <taxon>Dikarya</taxon>
        <taxon>Ascomycota</taxon>
        <taxon>Pezizomycotina</taxon>
        <taxon>Dothideomycetes</taxon>
        <taxon>Pleosporomycetidae</taxon>
        <taxon>Venturiales</taxon>
        <taxon>Venturiaceae</taxon>
        <taxon>Venturia</taxon>
    </lineage>
</organism>